<evidence type="ECO:0000313" key="1">
    <source>
        <dbReference type="EMBL" id="AOZ61316.1"/>
    </source>
</evidence>
<sequence length="44" mass="4994">MPLKAKCKHKGCPWKARAEGSVYLNLAMQAHRDNTGHTVKMKEK</sequence>
<proteinExistence type="predicted"/>
<protein>
    <submittedName>
        <fullName evidence="1">Uncharacterized protein</fullName>
    </submittedName>
</protein>
<dbReference type="Proteomes" id="UP000226155">
    <property type="component" value="Segment"/>
</dbReference>
<organism evidence="1 2">
    <name type="scientific">Mycobacterium phage DarthPhader</name>
    <dbReference type="NCBI Taxonomy" id="1912975"/>
    <lineage>
        <taxon>Viruses</taxon>
        <taxon>Duplodnaviria</taxon>
        <taxon>Heunggongvirae</taxon>
        <taxon>Uroviricota</taxon>
        <taxon>Caudoviricetes</taxon>
        <taxon>Refugevirus</taxon>
        <taxon>Refugevirus darthphader</taxon>
    </lineage>
</organism>
<evidence type="ECO:0000313" key="2">
    <source>
        <dbReference type="Proteomes" id="UP000226155"/>
    </source>
</evidence>
<accession>A0A1I9S422</accession>
<name>A0A1I9S422_9CAUD</name>
<keyword evidence="2" id="KW-1185">Reference proteome</keyword>
<reference evidence="2" key="1">
    <citation type="submission" date="2016-08" db="EMBL/GenBank/DDBJ databases">
        <authorList>
            <person name="Seilhamer J.J."/>
        </authorList>
    </citation>
    <scope>NUCLEOTIDE SEQUENCE [LARGE SCALE GENOMIC DNA]</scope>
</reference>
<dbReference type="EMBL" id="KX657793">
    <property type="protein sequence ID" value="AOZ61316.1"/>
    <property type="molecule type" value="Genomic_DNA"/>
</dbReference>
<gene>
    <name evidence="1" type="ORF">SEA_DARTHPHADER_76</name>
</gene>